<dbReference type="PANTHER" id="PTHR46401:SF2">
    <property type="entry name" value="GLYCOSYLTRANSFERASE WBBK-RELATED"/>
    <property type="match status" value="1"/>
</dbReference>
<reference evidence="3 4" key="1">
    <citation type="submission" date="2018-06" db="EMBL/GenBank/DDBJ databases">
        <title>Genomic Encyclopedia of Type Strains, Phase III (KMG-III): the genomes of soil and plant-associated and newly described type strains.</title>
        <authorList>
            <person name="Whitman W."/>
        </authorList>
    </citation>
    <scope>NUCLEOTIDE SEQUENCE [LARGE SCALE GENOMIC DNA]</scope>
    <source>
        <strain evidence="3 4">CECT 5889</strain>
    </source>
</reference>
<proteinExistence type="predicted"/>
<comment type="caution">
    <text evidence="3">The sequence shown here is derived from an EMBL/GenBank/DDBJ whole genome shotgun (WGS) entry which is preliminary data.</text>
</comment>
<accession>A0A2V4UIV8</accession>
<dbReference type="AlphaFoldDB" id="A0A2V4UIV8"/>
<dbReference type="Gene3D" id="3.40.50.2000">
    <property type="entry name" value="Glycogen Phosphorylase B"/>
    <property type="match status" value="2"/>
</dbReference>
<sequence length="393" mass="44282">MSFKICFLVTDAVSFNALYRNQLEYMRDNSDFDITLICGGNEEQLDILRARNIGNVVNLNFQRKPSLFEDTKSLALLTRYFLLNRFDVVVYLTPKALLLGSIASAFTLQKRRIAFSVGRAYENFSGFKKRIFQSFDTLSFALSHDVLFVSESLLDVCLKENILKKNKSTVIDNGSFNGIDIDLLSPIDQQKEDALREKYKVPLDCFLLCVVGRVCEDKGLTDIGYISETLKEENIHFIFIGGFEDDVGQTVVEKMVKDNRAVYIPANPNVHEVFQCADLHLFLSYREGFGSVAIEAASCGVPTFAYDVVGVKDSVKEGVSGQKFTFKDVQAVATAISNAATDEGFKDKYPEARDWATANFEQNRLWQSFLSFYLPSVDDVINNSVDGKRRAEQ</sequence>
<gene>
    <name evidence="3" type="ORF">DFP82_10282</name>
</gene>
<dbReference type="EMBL" id="QJSU01000002">
    <property type="protein sequence ID" value="PYE40123.1"/>
    <property type="molecule type" value="Genomic_DNA"/>
</dbReference>
<protein>
    <submittedName>
        <fullName evidence="3">Glycosyltransferase involved in cell wall biosynthesis</fullName>
    </submittedName>
</protein>
<organism evidence="3 4">
    <name type="scientific">Psychrobacter fozii</name>
    <dbReference type="NCBI Taxonomy" id="198480"/>
    <lineage>
        <taxon>Bacteria</taxon>
        <taxon>Pseudomonadati</taxon>
        <taxon>Pseudomonadota</taxon>
        <taxon>Gammaproteobacteria</taxon>
        <taxon>Moraxellales</taxon>
        <taxon>Moraxellaceae</taxon>
        <taxon>Psychrobacter</taxon>
    </lineage>
</organism>
<keyword evidence="4" id="KW-1185">Reference proteome</keyword>
<name>A0A2V4UIV8_9GAMM</name>
<dbReference type="PANTHER" id="PTHR46401">
    <property type="entry name" value="GLYCOSYLTRANSFERASE WBBK-RELATED"/>
    <property type="match status" value="1"/>
</dbReference>
<evidence type="ECO:0000313" key="4">
    <source>
        <dbReference type="Proteomes" id="UP000247746"/>
    </source>
</evidence>
<dbReference type="Proteomes" id="UP000247746">
    <property type="component" value="Unassembled WGS sequence"/>
</dbReference>
<dbReference type="Pfam" id="PF00534">
    <property type="entry name" value="Glycos_transf_1"/>
    <property type="match status" value="1"/>
</dbReference>
<evidence type="ECO:0000259" key="2">
    <source>
        <dbReference type="Pfam" id="PF00534"/>
    </source>
</evidence>
<evidence type="ECO:0000256" key="1">
    <source>
        <dbReference type="ARBA" id="ARBA00022679"/>
    </source>
</evidence>
<feature type="domain" description="Glycosyl transferase family 1" evidence="2">
    <location>
        <begin position="193"/>
        <end position="348"/>
    </location>
</feature>
<keyword evidence="1 3" id="KW-0808">Transferase</keyword>
<dbReference type="OrthoDB" id="4611853at2"/>
<evidence type="ECO:0000313" key="3">
    <source>
        <dbReference type="EMBL" id="PYE40123.1"/>
    </source>
</evidence>
<dbReference type="InterPro" id="IPR001296">
    <property type="entry name" value="Glyco_trans_1"/>
</dbReference>
<dbReference type="SUPFAM" id="SSF53756">
    <property type="entry name" value="UDP-Glycosyltransferase/glycogen phosphorylase"/>
    <property type="match status" value="1"/>
</dbReference>
<dbReference type="RefSeq" id="WP_110922307.1">
    <property type="nucleotide sequence ID" value="NZ_QJSU01000002.1"/>
</dbReference>
<dbReference type="GO" id="GO:0016757">
    <property type="term" value="F:glycosyltransferase activity"/>
    <property type="evidence" value="ECO:0007669"/>
    <property type="project" value="InterPro"/>
</dbReference>